<dbReference type="SMART" id="SM00382">
    <property type="entry name" value="AAA"/>
    <property type="match status" value="1"/>
</dbReference>
<keyword evidence="1" id="KW-0547">Nucleotide-binding</keyword>
<dbReference type="Gene3D" id="3.40.50.300">
    <property type="entry name" value="P-loop containing nucleotide triphosphate hydrolases"/>
    <property type="match status" value="1"/>
</dbReference>
<dbReference type="CDD" id="cd00009">
    <property type="entry name" value="AAA"/>
    <property type="match status" value="1"/>
</dbReference>
<dbReference type="InterPro" id="IPR003593">
    <property type="entry name" value="AAA+_ATPase"/>
</dbReference>
<dbReference type="InterPro" id="IPR002197">
    <property type="entry name" value="HTH_Fis"/>
</dbReference>
<dbReference type="Gene3D" id="1.10.8.60">
    <property type="match status" value="1"/>
</dbReference>
<keyword evidence="4" id="KW-0804">Transcription</keyword>
<dbReference type="PANTHER" id="PTHR32071">
    <property type="entry name" value="TRANSCRIPTIONAL REGULATORY PROTEIN"/>
    <property type="match status" value="1"/>
</dbReference>
<dbReference type="GO" id="GO:0043565">
    <property type="term" value="F:sequence-specific DNA binding"/>
    <property type="evidence" value="ECO:0007669"/>
    <property type="project" value="InterPro"/>
</dbReference>
<dbReference type="Pfam" id="PF02954">
    <property type="entry name" value="HTH_8"/>
    <property type="match status" value="1"/>
</dbReference>
<accession>A0A934I0Z5</accession>
<dbReference type="Gene3D" id="3.60.110.10">
    <property type="entry name" value="Carbon-nitrogen hydrolase"/>
    <property type="match status" value="1"/>
</dbReference>
<dbReference type="GO" id="GO:0006355">
    <property type="term" value="P:regulation of DNA-templated transcription"/>
    <property type="evidence" value="ECO:0007669"/>
    <property type="project" value="InterPro"/>
</dbReference>
<dbReference type="InterPro" id="IPR009057">
    <property type="entry name" value="Homeodomain-like_sf"/>
</dbReference>
<dbReference type="RefSeq" id="WP_211143706.1">
    <property type="nucleotide sequence ID" value="NZ_JAEEGB010000025.1"/>
</dbReference>
<dbReference type="Gene3D" id="3.30.450.20">
    <property type="entry name" value="PAS domain"/>
    <property type="match status" value="1"/>
</dbReference>
<evidence type="ECO:0000256" key="2">
    <source>
        <dbReference type="ARBA" id="ARBA00022840"/>
    </source>
</evidence>
<evidence type="ECO:0000256" key="1">
    <source>
        <dbReference type="ARBA" id="ARBA00022741"/>
    </source>
</evidence>
<dbReference type="SUPFAM" id="SSF56317">
    <property type="entry name" value="Carbon-nitrogen hydrolase"/>
    <property type="match status" value="1"/>
</dbReference>
<organism evidence="6 7">
    <name type="scientific">Clostridium aciditolerans</name>
    <dbReference type="NCBI Taxonomy" id="339861"/>
    <lineage>
        <taxon>Bacteria</taxon>
        <taxon>Bacillati</taxon>
        <taxon>Bacillota</taxon>
        <taxon>Clostridia</taxon>
        <taxon>Eubacteriales</taxon>
        <taxon>Clostridiaceae</taxon>
        <taxon>Clostridium</taxon>
    </lineage>
</organism>
<dbReference type="InterPro" id="IPR025944">
    <property type="entry name" value="Sigma_54_int_dom_CS"/>
</dbReference>
<dbReference type="PANTHER" id="PTHR32071:SF57">
    <property type="entry name" value="C4-DICARBOXYLATE TRANSPORT TRANSCRIPTIONAL REGULATORY PROTEIN DCTD"/>
    <property type="match status" value="1"/>
</dbReference>
<evidence type="ECO:0000313" key="6">
    <source>
        <dbReference type="EMBL" id="MBI6874313.1"/>
    </source>
</evidence>
<dbReference type="InterPro" id="IPR002078">
    <property type="entry name" value="Sigma_54_int"/>
</dbReference>
<dbReference type="InterPro" id="IPR058031">
    <property type="entry name" value="AAA_lid_NorR"/>
</dbReference>
<keyword evidence="2" id="KW-0067">ATP-binding</keyword>
<dbReference type="PRINTS" id="PR01590">
    <property type="entry name" value="HTHFIS"/>
</dbReference>
<dbReference type="SUPFAM" id="SSF46689">
    <property type="entry name" value="Homeodomain-like"/>
    <property type="match status" value="1"/>
</dbReference>
<dbReference type="InterPro" id="IPR036526">
    <property type="entry name" value="C-N_Hydrolase_sf"/>
</dbReference>
<evidence type="ECO:0000259" key="5">
    <source>
        <dbReference type="PROSITE" id="PS50045"/>
    </source>
</evidence>
<dbReference type="InterPro" id="IPR027417">
    <property type="entry name" value="P-loop_NTPase"/>
</dbReference>
<dbReference type="PROSITE" id="PS00688">
    <property type="entry name" value="SIGMA54_INTERACT_3"/>
    <property type="match status" value="1"/>
</dbReference>
<dbReference type="AlphaFoldDB" id="A0A934I0Z5"/>
<dbReference type="Gene3D" id="1.10.10.60">
    <property type="entry name" value="Homeodomain-like"/>
    <property type="match status" value="1"/>
</dbReference>
<gene>
    <name evidence="6" type="ORF">I6U51_16700</name>
</gene>
<evidence type="ECO:0000256" key="3">
    <source>
        <dbReference type="ARBA" id="ARBA00023015"/>
    </source>
</evidence>
<dbReference type="PROSITE" id="PS00675">
    <property type="entry name" value="SIGMA54_INTERACT_1"/>
    <property type="match status" value="1"/>
</dbReference>
<proteinExistence type="predicted"/>
<evidence type="ECO:0000313" key="7">
    <source>
        <dbReference type="Proteomes" id="UP000622687"/>
    </source>
</evidence>
<sequence length="499" mass="57354">MFQQILQELLGISHYYGKSLIINPEGRLLWEAGHTETIATVTLSLDLVNQCREYGTIFMDHYIKHLKQYNFPMPYSSKISEAPVYNIGLHIKEVIPTSNIEQTVKTREPAIGDFYFVKGMTIVSTRYPIYKNNKFIGVIEYDIFENYSILKDFLKRSESIYNKLSSFKQEFNKVKGSKYSIENIVGISSHIQRIHSEIRNAAKTNSTVLITGETGTGKELVAHSIHELSQQNSGNFISVNCSAISFELFEAELFGFEEGSFTNARKGGKKGKFEIAKNGTLFLDEINQMPIKLQPKMLRALQEKEIDKIGGSHSIPIETRVICATNQNLKELVKKGLFREDLFFRINVIQIYLLPLRERKEDIPLIVNASFEYLNHFLNRNVVSISNEALSMLQKYDWPGNIRELQNVLERAINSIDINTHKLETKHFEFFIEEILKLNRNFVVPEFADNPLEEIKNQAEKQAIINVLEFCNGNKSKAAKILKIARPLLYQKIKRLGIE</sequence>
<comment type="caution">
    <text evidence="6">The sequence shown here is derived from an EMBL/GenBank/DDBJ whole genome shotgun (WGS) entry which is preliminary data.</text>
</comment>
<name>A0A934I0Z5_9CLOT</name>
<dbReference type="PROSITE" id="PS50045">
    <property type="entry name" value="SIGMA54_INTERACT_4"/>
    <property type="match status" value="1"/>
</dbReference>
<dbReference type="SUPFAM" id="SSF52540">
    <property type="entry name" value="P-loop containing nucleoside triphosphate hydrolases"/>
    <property type="match status" value="1"/>
</dbReference>
<protein>
    <submittedName>
        <fullName evidence="6">Sigma 54-interacting transcriptional regulator</fullName>
    </submittedName>
</protein>
<dbReference type="InterPro" id="IPR025662">
    <property type="entry name" value="Sigma_54_int_dom_ATP-bd_1"/>
</dbReference>
<evidence type="ECO:0000256" key="4">
    <source>
        <dbReference type="ARBA" id="ARBA00023163"/>
    </source>
</evidence>
<keyword evidence="7" id="KW-1185">Reference proteome</keyword>
<dbReference type="Pfam" id="PF25601">
    <property type="entry name" value="AAA_lid_14"/>
    <property type="match status" value="1"/>
</dbReference>
<feature type="domain" description="Sigma-54 factor interaction" evidence="5">
    <location>
        <begin position="184"/>
        <end position="414"/>
    </location>
</feature>
<dbReference type="Pfam" id="PF00158">
    <property type="entry name" value="Sigma54_activat"/>
    <property type="match status" value="1"/>
</dbReference>
<keyword evidence="3" id="KW-0805">Transcription regulation</keyword>
<dbReference type="EMBL" id="JAEEGB010000025">
    <property type="protein sequence ID" value="MBI6874313.1"/>
    <property type="molecule type" value="Genomic_DNA"/>
</dbReference>
<dbReference type="Proteomes" id="UP000622687">
    <property type="component" value="Unassembled WGS sequence"/>
</dbReference>
<reference evidence="6" key="1">
    <citation type="submission" date="2020-12" db="EMBL/GenBank/DDBJ databases">
        <title>Clostridium thailandense sp. nov., a novel acetogenic bacterium isolated from peat land soil in Thailand.</title>
        <authorList>
            <person name="Chaikitkaew S."/>
            <person name="Birkeland N.K."/>
        </authorList>
    </citation>
    <scope>NUCLEOTIDE SEQUENCE</scope>
    <source>
        <strain evidence="6">DSM 17425</strain>
    </source>
</reference>
<dbReference type="GO" id="GO:0005524">
    <property type="term" value="F:ATP binding"/>
    <property type="evidence" value="ECO:0007669"/>
    <property type="project" value="UniProtKB-KW"/>
</dbReference>
<dbReference type="FunFam" id="3.40.50.300:FF:000006">
    <property type="entry name" value="DNA-binding transcriptional regulator NtrC"/>
    <property type="match status" value="1"/>
</dbReference>